<evidence type="ECO:0000256" key="1">
    <source>
        <dbReference type="SAM" id="MobiDB-lite"/>
    </source>
</evidence>
<gene>
    <name evidence="2" type="ORF">D9619_002519</name>
</gene>
<name>A0A8H5AXE2_9AGAR</name>
<reference evidence="2 3" key="1">
    <citation type="journal article" date="2020" name="ISME J.">
        <title>Uncovering the hidden diversity of litter-decomposition mechanisms in mushroom-forming fungi.</title>
        <authorList>
            <person name="Floudas D."/>
            <person name="Bentzer J."/>
            <person name="Ahren D."/>
            <person name="Johansson T."/>
            <person name="Persson P."/>
            <person name="Tunlid A."/>
        </authorList>
    </citation>
    <scope>NUCLEOTIDE SEQUENCE [LARGE SCALE GENOMIC DNA]</scope>
    <source>
        <strain evidence="2 3">CBS 101986</strain>
    </source>
</reference>
<evidence type="ECO:0000313" key="3">
    <source>
        <dbReference type="Proteomes" id="UP000567179"/>
    </source>
</evidence>
<keyword evidence="3" id="KW-1185">Reference proteome</keyword>
<dbReference type="EMBL" id="JAACJJ010000056">
    <property type="protein sequence ID" value="KAF5312293.1"/>
    <property type="molecule type" value="Genomic_DNA"/>
</dbReference>
<accession>A0A8H5AXE2</accession>
<evidence type="ECO:0000313" key="2">
    <source>
        <dbReference type="EMBL" id="KAF5312293.1"/>
    </source>
</evidence>
<comment type="caution">
    <text evidence="2">The sequence shown here is derived from an EMBL/GenBank/DDBJ whole genome shotgun (WGS) entry which is preliminary data.</text>
</comment>
<proteinExistence type="predicted"/>
<dbReference type="AlphaFoldDB" id="A0A8H5AXE2"/>
<feature type="region of interest" description="Disordered" evidence="1">
    <location>
        <begin position="1"/>
        <end position="26"/>
    </location>
</feature>
<sequence>MKKSPRGISTVQESSFCRASDGASSSTSERPLALKIALDDLIWDDSDGVDDVAKDFLEKGRADCRRQKPCLILHSPERTLRAPQPSTRNVSFVPFLTVFRYPLIRVSLGGSQRSTSRLHDVFSRELNVSVSFEERQEKEDLREGWNVTLISSVPGSLFGPCHKQWLRVQNLQNICIAADVDNIPINSKLTSPISLVSVGLGLPPLTASFSCPANTANPIMRPHDQVGSSYSHKTSQTP</sequence>
<organism evidence="2 3">
    <name type="scientific">Psilocybe cf. subviscida</name>
    <dbReference type="NCBI Taxonomy" id="2480587"/>
    <lineage>
        <taxon>Eukaryota</taxon>
        <taxon>Fungi</taxon>
        <taxon>Dikarya</taxon>
        <taxon>Basidiomycota</taxon>
        <taxon>Agaricomycotina</taxon>
        <taxon>Agaricomycetes</taxon>
        <taxon>Agaricomycetidae</taxon>
        <taxon>Agaricales</taxon>
        <taxon>Agaricineae</taxon>
        <taxon>Strophariaceae</taxon>
        <taxon>Psilocybe</taxon>
    </lineage>
</organism>
<dbReference type="Proteomes" id="UP000567179">
    <property type="component" value="Unassembled WGS sequence"/>
</dbReference>
<protein>
    <submittedName>
        <fullName evidence="2">Uncharacterized protein</fullName>
    </submittedName>
</protein>
<feature type="compositionally biased region" description="Polar residues" evidence="1">
    <location>
        <begin position="7"/>
        <end position="26"/>
    </location>
</feature>